<evidence type="ECO:0000313" key="12">
    <source>
        <dbReference type="Proteomes" id="UP001165085"/>
    </source>
</evidence>
<evidence type="ECO:0000313" key="11">
    <source>
        <dbReference type="EMBL" id="GMH80908.1"/>
    </source>
</evidence>
<dbReference type="InterPro" id="IPR044742">
    <property type="entry name" value="DEAD/DEAH_RhlB"/>
</dbReference>
<protein>
    <recommendedName>
        <fullName evidence="6">ATP-dependent RNA helicase</fullName>
        <ecNumber evidence="6">3.6.4.13</ecNumber>
    </recommendedName>
</protein>
<evidence type="ECO:0000256" key="5">
    <source>
        <dbReference type="ARBA" id="ARBA00022884"/>
    </source>
</evidence>
<name>A0A9W7EL19_9STRA</name>
<evidence type="ECO:0000256" key="8">
    <source>
        <dbReference type="SAM" id="SignalP"/>
    </source>
</evidence>
<dbReference type="InterPro" id="IPR001650">
    <property type="entry name" value="Helicase_C-like"/>
</dbReference>
<reference evidence="12" key="1">
    <citation type="journal article" date="2023" name="Commun. Biol.">
        <title>Genome analysis of Parmales, the sister group of diatoms, reveals the evolutionary specialization of diatoms from phago-mixotrophs to photoautotrophs.</title>
        <authorList>
            <person name="Ban H."/>
            <person name="Sato S."/>
            <person name="Yoshikawa S."/>
            <person name="Yamada K."/>
            <person name="Nakamura Y."/>
            <person name="Ichinomiya M."/>
            <person name="Sato N."/>
            <person name="Blanc-Mathieu R."/>
            <person name="Endo H."/>
            <person name="Kuwata A."/>
            <person name="Ogata H."/>
        </authorList>
    </citation>
    <scope>NUCLEOTIDE SEQUENCE [LARGE SCALE GENOMIC DNA]</scope>
    <source>
        <strain evidence="12">NIES 3701</strain>
    </source>
</reference>
<organism evidence="11 12">
    <name type="scientific">Triparma strigata</name>
    <dbReference type="NCBI Taxonomy" id="1606541"/>
    <lineage>
        <taxon>Eukaryota</taxon>
        <taxon>Sar</taxon>
        <taxon>Stramenopiles</taxon>
        <taxon>Ochrophyta</taxon>
        <taxon>Bolidophyceae</taxon>
        <taxon>Parmales</taxon>
        <taxon>Triparmaceae</taxon>
        <taxon>Triparma</taxon>
    </lineage>
</organism>
<evidence type="ECO:0000256" key="2">
    <source>
        <dbReference type="ARBA" id="ARBA00022801"/>
    </source>
</evidence>
<evidence type="ECO:0000256" key="4">
    <source>
        <dbReference type="ARBA" id="ARBA00022840"/>
    </source>
</evidence>
<accession>A0A9W7EL19</accession>
<dbReference type="InterPro" id="IPR014001">
    <property type="entry name" value="Helicase_ATP-bd"/>
</dbReference>
<evidence type="ECO:0000256" key="1">
    <source>
        <dbReference type="ARBA" id="ARBA00022741"/>
    </source>
</evidence>
<dbReference type="GO" id="GO:0003723">
    <property type="term" value="F:RNA binding"/>
    <property type="evidence" value="ECO:0007669"/>
    <property type="project" value="UniProtKB-UniRule"/>
</dbReference>
<dbReference type="Pfam" id="PF00270">
    <property type="entry name" value="DEAD"/>
    <property type="match status" value="1"/>
</dbReference>
<dbReference type="PROSITE" id="PS50152">
    <property type="entry name" value="25A_SYNTH_3"/>
    <property type="match status" value="1"/>
</dbReference>
<sequence length="525" mass="57109">MISLSNHSARHICLLLFLIITNTAGLRMFARIASKCKTSSTSSSLLSSQFGSSSRLRSTSANFFEDLDPLLQRGLAALSVSSPTSFQTTAFSKIANTGEEKSDLVLSSETGSGKTLSYLLPILQNLLAAKTPSKYKTSTMIVVPNKELSQQLLHVITVLSGTWESVVWGGSDETRELFEKSGVEASERSFTVGVLPGGLNSVTDFRPFRSALSRPPEDFSTDHADVLIATPSTLSPVVLDIANLDLCLGVNTLVFDECDLLLDGGYLNNMRDILLGFRRKRKMSGDWGVAGTQTIFCGATVPDYGKKSVDEFIKRAFPEAERVEGSNVHAALHSGLTSIEWIEEDRDANRLNAVCDMLTEDEKKTLLFCNSGDAVDNVVEALESKGVRALAYHAKLRGAERFQNLQQFREEGSPVLVATDAAARGLDIPGVERVIQLQWAGNVVAHLHRIGRVGRGGSKGNAVVFYGSSEADLVQIIRDAEGQKRLVVEGDVDGDDEDGKVNQAFSRKRGFRKKKKKSAKEARGE</sequence>
<keyword evidence="2 6" id="KW-0378">Hydrolase</keyword>
<evidence type="ECO:0000256" key="3">
    <source>
        <dbReference type="ARBA" id="ARBA00022806"/>
    </source>
</evidence>
<dbReference type="OrthoDB" id="10256233at2759"/>
<gene>
    <name evidence="11" type="ORF">TrST_g10836</name>
</gene>
<keyword evidence="4 6" id="KW-0067">ATP-binding</keyword>
<feature type="region of interest" description="Disordered" evidence="7">
    <location>
        <begin position="491"/>
        <end position="525"/>
    </location>
</feature>
<feature type="chain" id="PRO_5040942784" description="ATP-dependent RNA helicase" evidence="8">
    <location>
        <begin position="26"/>
        <end position="525"/>
    </location>
</feature>
<keyword evidence="12" id="KW-1185">Reference proteome</keyword>
<dbReference type="CDD" id="cd18787">
    <property type="entry name" value="SF2_C_DEAD"/>
    <property type="match status" value="1"/>
</dbReference>
<dbReference type="GO" id="GO:0003724">
    <property type="term" value="F:RNA helicase activity"/>
    <property type="evidence" value="ECO:0007669"/>
    <property type="project" value="UniProtKB-EC"/>
</dbReference>
<dbReference type="EMBL" id="BRXY01000251">
    <property type="protein sequence ID" value="GMH80908.1"/>
    <property type="molecule type" value="Genomic_DNA"/>
</dbReference>
<keyword evidence="5 6" id="KW-0694">RNA-binding</keyword>
<keyword evidence="1 6" id="KW-0547">Nucleotide-binding</keyword>
<dbReference type="SMART" id="SM00490">
    <property type="entry name" value="HELICc"/>
    <property type="match status" value="1"/>
</dbReference>
<feature type="signal peptide" evidence="8">
    <location>
        <begin position="1"/>
        <end position="25"/>
    </location>
</feature>
<evidence type="ECO:0000259" key="10">
    <source>
        <dbReference type="PROSITE" id="PS51194"/>
    </source>
</evidence>
<comment type="domain">
    <text evidence="6">The Q motif is unique to and characteristic of the DEAD box family of RNA helicases and controls ATP binding and hydrolysis.</text>
</comment>
<feature type="domain" description="Helicase ATP-binding" evidence="9">
    <location>
        <begin position="95"/>
        <end position="319"/>
    </location>
</feature>
<dbReference type="GO" id="GO:0005524">
    <property type="term" value="F:ATP binding"/>
    <property type="evidence" value="ECO:0007669"/>
    <property type="project" value="UniProtKB-UniRule"/>
</dbReference>
<comment type="similarity">
    <text evidence="6">Belongs to the DEAD box helicase family.</text>
</comment>
<proteinExistence type="inferred from homology"/>
<dbReference type="PROSITE" id="PS51194">
    <property type="entry name" value="HELICASE_CTER"/>
    <property type="match status" value="1"/>
</dbReference>
<comment type="catalytic activity">
    <reaction evidence="6">
        <text>ATP + H2O = ADP + phosphate + H(+)</text>
        <dbReference type="Rhea" id="RHEA:13065"/>
        <dbReference type="ChEBI" id="CHEBI:15377"/>
        <dbReference type="ChEBI" id="CHEBI:15378"/>
        <dbReference type="ChEBI" id="CHEBI:30616"/>
        <dbReference type="ChEBI" id="CHEBI:43474"/>
        <dbReference type="ChEBI" id="CHEBI:456216"/>
        <dbReference type="EC" id="3.6.4.13"/>
    </reaction>
</comment>
<dbReference type="AlphaFoldDB" id="A0A9W7EL19"/>
<keyword evidence="8" id="KW-0732">Signal</keyword>
<dbReference type="CDD" id="cd00268">
    <property type="entry name" value="DEADc"/>
    <property type="match status" value="1"/>
</dbReference>
<dbReference type="PANTHER" id="PTHR24031">
    <property type="entry name" value="RNA HELICASE"/>
    <property type="match status" value="1"/>
</dbReference>
<feature type="compositionally biased region" description="Basic residues" evidence="7">
    <location>
        <begin position="506"/>
        <end position="518"/>
    </location>
</feature>
<dbReference type="InterPro" id="IPR027417">
    <property type="entry name" value="P-loop_NTPase"/>
</dbReference>
<dbReference type="EC" id="3.6.4.13" evidence="6"/>
<feature type="domain" description="Helicase C-terminal" evidence="10">
    <location>
        <begin position="350"/>
        <end position="499"/>
    </location>
</feature>
<dbReference type="InterPro" id="IPR011545">
    <property type="entry name" value="DEAD/DEAH_box_helicase_dom"/>
</dbReference>
<dbReference type="PROSITE" id="PS51192">
    <property type="entry name" value="HELICASE_ATP_BIND_1"/>
    <property type="match status" value="1"/>
</dbReference>
<dbReference type="Pfam" id="PF00271">
    <property type="entry name" value="Helicase_C"/>
    <property type="match status" value="1"/>
</dbReference>
<comment type="caution">
    <text evidence="11">The sequence shown here is derived from an EMBL/GenBank/DDBJ whole genome shotgun (WGS) entry which is preliminary data.</text>
</comment>
<dbReference type="Proteomes" id="UP001165085">
    <property type="component" value="Unassembled WGS sequence"/>
</dbReference>
<comment type="function">
    <text evidence="6">RNA helicase.</text>
</comment>
<evidence type="ECO:0000256" key="6">
    <source>
        <dbReference type="RuleBase" id="RU365068"/>
    </source>
</evidence>
<dbReference type="SMART" id="SM00487">
    <property type="entry name" value="DEXDc"/>
    <property type="match status" value="1"/>
</dbReference>
<dbReference type="Gene3D" id="3.40.50.300">
    <property type="entry name" value="P-loop containing nucleotide triphosphate hydrolases"/>
    <property type="match status" value="2"/>
</dbReference>
<evidence type="ECO:0000256" key="7">
    <source>
        <dbReference type="SAM" id="MobiDB-lite"/>
    </source>
</evidence>
<keyword evidence="3 6" id="KW-0347">Helicase</keyword>
<evidence type="ECO:0000259" key="9">
    <source>
        <dbReference type="PROSITE" id="PS51192"/>
    </source>
</evidence>
<dbReference type="GO" id="GO:0016787">
    <property type="term" value="F:hydrolase activity"/>
    <property type="evidence" value="ECO:0007669"/>
    <property type="project" value="UniProtKB-KW"/>
</dbReference>
<dbReference type="SUPFAM" id="SSF52540">
    <property type="entry name" value="P-loop containing nucleoside triphosphate hydrolases"/>
    <property type="match status" value="1"/>
</dbReference>